<gene>
    <name evidence="1" type="ORF">RM6536_1540</name>
</gene>
<accession>A0A0K2S1V2</accession>
<organism evidence="1">
    <name type="scientific">Rothia mucilaginosa</name>
    <dbReference type="NCBI Taxonomy" id="43675"/>
    <lineage>
        <taxon>Bacteria</taxon>
        <taxon>Bacillati</taxon>
        <taxon>Actinomycetota</taxon>
        <taxon>Actinomycetes</taxon>
        <taxon>Micrococcales</taxon>
        <taxon>Micrococcaceae</taxon>
        <taxon>Rothia</taxon>
    </lineage>
</organism>
<proteinExistence type="predicted"/>
<dbReference type="AlphaFoldDB" id="A0A0K2S1V2"/>
<protein>
    <submittedName>
        <fullName evidence="1">Uncharacterized protein</fullName>
    </submittedName>
</protein>
<evidence type="ECO:0000313" key="1">
    <source>
        <dbReference type="EMBL" id="BAS20787.1"/>
    </source>
</evidence>
<reference evidence="2" key="1">
    <citation type="submission" date="2015-08" db="EMBL/GenBank/DDBJ databases">
        <title>Complete genome sequence of Rothia mucilaginosa strain NUM-Rm6536.</title>
        <authorList>
            <person name="Nambu T."/>
        </authorList>
    </citation>
    <scope>NUCLEOTIDE SEQUENCE [LARGE SCALE GENOMIC DNA]</scope>
    <source>
        <strain evidence="2">NUM-Rm6536</strain>
    </source>
</reference>
<name>A0A0K2S1V2_9MICC</name>
<dbReference type="Proteomes" id="UP000066203">
    <property type="component" value="Chromosome"/>
</dbReference>
<dbReference type="EMBL" id="AP014938">
    <property type="protein sequence ID" value="BAS20787.1"/>
    <property type="molecule type" value="Genomic_DNA"/>
</dbReference>
<dbReference type="PATRIC" id="fig|43675.28.peg.1576"/>
<sequence length="38" mass="4373">MRMVVPMVMPVVAVMCVRSHALLLNYELRCRLSKVIGR</sequence>
<evidence type="ECO:0000313" key="2">
    <source>
        <dbReference type="Proteomes" id="UP000066203"/>
    </source>
</evidence>